<dbReference type="GO" id="GO:0005125">
    <property type="term" value="F:cytokine activity"/>
    <property type="evidence" value="ECO:0007669"/>
    <property type="project" value="TreeGrafter"/>
</dbReference>
<dbReference type="InterPro" id="IPR016319">
    <property type="entry name" value="TGF-beta"/>
</dbReference>
<dbReference type="InterPro" id="IPR001111">
    <property type="entry name" value="TGF-b_propeptide"/>
</dbReference>
<keyword evidence="3" id="KW-0964">Secreted</keyword>
<keyword evidence="4" id="KW-0272">Extracellular matrix</keyword>
<evidence type="ECO:0000256" key="3">
    <source>
        <dbReference type="ARBA" id="ARBA00022525"/>
    </source>
</evidence>
<evidence type="ECO:0000313" key="14">
    <source>
        <dbReference type="EMBL" id="BCB62973.1"/>
    </source>
</evidence>
<dbReference type="PANTHER" id="PTHR11848:SF33">
    <property type="entry name" value="TGF-BETA FAMILY PROFILE DOMAIN-CONTAINING PROTEIN"/>
    <property type="match status" value="1"/>
</dbReference>
<comment type="similarity">
    <text evidence="2 11">Belongs to the TGF-beta family.</text>
</comment>
<evidence type="ECO:0000256" key="6">
    <source>
        <dbReference type="ARBA" id="ARBA00022729"/>
    </source>
</evidence>
<evidence type="ECO:0000256" key="2">
    <source>
        <dbReference type="ARBA" id="ARBA00006656"/>
    </source>
</evidence>
<feature type="region of interest" description="Disordered" evidence="12">
    <location>
        <begin position="316"/>
        <end position="345"/>
    </location>
</feature>
<dbReference type="SUPFAM" id="SSF57501">
    <property type="entry name" value="Cystine-knot cytokines"/>
    <property type="match status" value="1"/>
</dbReference>
<dbReference type="InterPro" id="IPR015615">
    <property type="entry name" value="TGF-beta-rel"/>
</dbReference>
<evidence type="ECO:0000256" key="4">
    <source>
        <dbReference type="ARBA" id="ARBA00022530"/>
    </source>
</evidence>
<feature type="domain" description="TGF-beta family profile" evidence="13">
    <location>
        <begin position="328"/>
        <end position="450"/>
    </location>
</feature>
<keyword evidence="5" id="KW-0165">Cleavage on pair of basic residues</keyword>
<evidence type="ECO:0000256" key="8">
    <source>
        <dbReference type="ARBA" id="ARBA00023157"/>
    </source>
</evidence>
<dbReference type="InterPro" id="IPR017948">
    <property type="entry name" value="TGFb_CS"/>
</dbReference>
<dbReference type="Pfam" id="PF00019">
    <property type="entry name" value="TGF_beta"/>
    <property type="match status" value="1"/>
</dbReference>
<keyword evidence="8" id="KW-1015">Disulfide bond</keyword>
<dbReference type="GO" id="GO:0007179">
    <property type="term" value="P:transforming growth factor beta receptor signaling pathway"/>
    <property type="evidence" value="ECO:0007669"/>
    <property type="project" value="TreeGrafter"/>
</dbReference>
<dbReference type="PROSITE" id="PS51362">
    <property type="entry name" value="TGF_BETA_2"/>
    <property type="match status" value="1"/>
</dbReference>
<dbReference type="Gene3D" id="2.10.90.10">
    <property type="entry name" value="Cystine-knot cytokines"/>
    <property type="match status" value="1"/>
</dbReference>
<keyword evidence="9" id="KW-0325">Glycoprotein</keyword>
<dbReference type="SMART" id="SM00204">
    <property type="entry name" value="TGFB"/>
    <property type="match status" value="1"/>
</dbReference>
<evidence type="ECO:0000256" key="10">
    <source>
        <dbReference type="ARBA" id="ARBA00023246"/>
    </source>
</evidence>
<proteinExistence type="evidence at transcript level"/>
<evidence type="ECO:0000256" key="12">
    <source>
        <dbReference type="SAM" id="MobiDB-lite"/>
    </source>
</evidence>
<evidence type="ECO:0000259" key="13">
    <source>
        <dbReference type="PROSITE" id="PS51362"/>
    </source>
</evidence>
<feature type="compositionally biased region" description="Polar residues" evidence="12">
    <location>
        <begin position="336"/>
        <end position="345"/>
    </location>
</feature>
<reference evidence="14" key="1">
    <citation type="submission" date="2020-02" db="EMBL/GenBank/DDBJ databases">
        <title>A novel cell surface astacin metalloprotease, PpMC5 of mesenchyme cells functions as an inducer for epithelial cell proliferation during embryonic and larval development of the starfish, Patiria pectinifera.</title>
        <authorList>
            <person name="Kaneko H."/>
            <person name="Hamanaka G."/>
            <person name="Kadota J."/>
            <person name="Sawada K."/>
        </authorList>
    </citation>
    <scope>NUCLEOTIDE SEQUENCE</scope>
    <source>
        <strain evidence="14">2015Tokyo</strain>
        <tissue evidence="14">Embryo</tissue>
    </source>
</reference>
<dbReference type="PRINTS" id="PR01423">
    <property type="entry name" value="TGFBETA"/>
</dbReference>
<dbReference type="GO" id="GO:0051781">
    <property type="term" value="P:positive regulation of cell division"/>
    <property type="evidence" value="ECO:0007669"/>
    <property type="project" value="UniProtKB-KW"/>
</dbReference>
<evidence type="ECO:0000256" key="5">
    <source>
        <dbReference type="ARBA" id="ARBA00022685"/>
    </source>
</evidence>
<dbReference type="PROSITE" id="PS00250">
    <property type="entry name" value="TGF_BETA_1"/>
    <property type="match status" value="1"/>
</dbReference>
<protein>
    <submittedName>
        <fullName evidence="14">Transforming growth factor-beta</fullName>
    </submittedName>
</protein>
<dbReference type="InterPro" id="IPR029034">
    <property type="entry name" value="Cystine-knot_cytokine"/>
</dbReference>
<keyword evidence="10" id="KW-0497">Mitogen</keyword>
<keyword evidence="6" id="KW-0732">Signal</keyword>
<dbReference type="CDD" id="cd13753">
    <property type="entry name" value="TGF_beta_TGFbeta1_2_3"/>
    <property type="match status" value="1"/>
</dbReference>
<dbReference type="PANTHER" id="PTHR11848">
    <property type="entry name" value="TGF-BETA FAMILY"/>
    <property type="match status" value="1"/>
</dbReference>
<evidence type="ECO:0000256" key="9">
    <source>
        <dbReference type="ARBA" id="ARBA00023180"/>
    </source>
</evidence>
<organism evidence="14">
    <name type="scientific">Patiria pectinifera</name>
    <name type="common">Starfish</name>
    <name type="synonym">Asterina pectinifera</name>
    <dbReference type="NCBI Taxonomy" id="7594"/>
    <lineage>
        <taxon>Eukaryota</taxon>
        <taxon>Metazoa</taxon>
        <taxon>Echinodermata</taxon>
        <taxon>Eleutherozoa</taxon>
        <taxon>Asterozoa</taxon>
        <taxon>Asteroidea</taxon>
        <taxon>Valvatacea</taxon>
        <taxon>Valvatida</taxon>
        <taxon>Asterinidae</taxon>
        <taxon>Patiria</taxon>
    </lineage>
</organism>
<dbReference type="GO" id="GO:0042127">
    <property type="term" value="P:regulation of cell population proliferation"/>
    <property type="evidence" value="ECO:0007669"/>
    <property type="project" value="TreeGrafter"/>
</dbReference>
<evidence type="ECO:0000256" key="1">
    <source>
        <dbReference type="ARBA" id="ARBA00004498"/>
    </source>
</evidence>
<dbReference type="GO" id="GO:0008083">
    <property type="term" value="F:growth factor activity"/>
    <property type="evidence" value="ECO:0007669"/>
    <property type="project" value="UniProtKB-KW"/>
</dbReference>
<accession>A0A809VKB9</accession>
<dbReference type="AlphaFoldDB" id="A0A809VKB9"/>
<dbReference type="Gene3D" id="2.60.120.970">
    <property type="match status" value="1"/>
</dbReference>
<dbReference type="EMBL" id="LC528218">
    <property type="protein sequence ID" value="BCB62973.1"/>
    <property type="molecule type" value="mRNA"/>
</dbReference>
<evidence type="ECO:0000256" key="11">
    <source>
        <dbReference type="RuleBase" id="RU000354"/>
    </source>
</evidence>
<dbReference type="InterPro" id="IPR001839">
    <property type="entry name" value="TGF-b_C"/>
</dbReference>
<dbReference type="GO" id="GO:0005615">
    <property type="term" value="C:extracellular space"/>
    <property type="evidence" value="ECO:0007669"/>
    <property type="project" value="InterPro"/>
</dbReference>
<evidence type="ECO:0000256" key="7">
    <source>
        <dbReference type="ARBA" id="ARBA00023030"/>
    </source>
</evidence>
<comment type="subcellular location">
    <subcellularLocation>
        <location evidence="1">Secreted</location>
        <location evidence="1">Extracellular space</location>
        <location evidence="1">Extracellular matrix</location>
    </subcellularLocation>
</comment>
<gene>
    <name evidence="14" type="primary">PpTGF-beta</name>
</gene>
<keyword evidence="7 11" id="KW-0339">Growth factor</keyword>
<sequence length="450" mass="50886">MVVIGTGCTIWLPTTRRRAVRDIIVRRPLTCRWQKMGTLVPPRMTSLHLTVMCLALWALLQAATGGSGQCKLNFQEYQNRRRSAIQAQILSKLGLTAPPTDIGPEEVPEDVIAMYNETVKILEERREMMESVCQQAQTEEYFAKVPKVYPLDKKVNPDIDNYQTMKLKQSKFFRFDLSSYTADVNSDEVFEAELRLYQLPNAMKEEEQHIDVYQLIPSPSNGNPGRKHVFSTVLDTTTEGWIKIDVTQAVRDWVSIPGSNLGIEVTTPCDDTLHVLFAHPKGTMPSVKMPTRGDQQMADMSPREQHPRLIVLAPANDTIGSNSGTGHRSRRSTSTYGQNTCSDQTQPSCCLRQFYVNFKRHLGWGWIRQPKGYYPNYCAGSCSYVNGSVWNAQTHHGSVLDTYRRLNPDASPSPCCSPRSFKPLHILFYDKGRPLFRELPNAIVTSCQCS</sequence>
<dbReference type="Pfam" id="PF00688">
    <property type="entry name" value="TGFb_propeptide"/>
    <property type="match status" value="1"/>
</dbReference>
<name>A0A809VKB9_PATPE</name>